<evidence type="ECO:0000259" key="11">
    <source>
        <dbReference type="PROSITE" id="PS50118"/>
    </source>
</evidence>
<evidence type="ECO:0000256" key="5">
    <source>
        <dbReference type="ARBA" id="ARBA00023125"/>
    </source>
</evidence>
<dbReference type="EMBL" id="JARQWQ010000047">
    <property type="protein sequence ID" value="KAK2557848.1"/>
    <property type="molecule type" value="Genomic_DNA"/>
</dbReference>
<feature type="domain" description="HMG box" evidence="11">
    <location>
        <begin position="342"/>
        <end position="410"/>
    </location>
</feature>
<evidence type="ECO:0000256" key="9">
    <source>
        <dbReference type="PROSITE-ProRule" id="PRU00267"/>
    </source>
</evidence>
<reference evidence="12" key="2">
    <citation type="journal article" date="2023" name="Science">
        <title>Genomic signatures of disease resistance in endangered staghorn corals.</title>
        <authorList>
            <person name="Vollmer S.V."/>
            <person name="Selwyn J.D."/>
            <person name="Despard B.A."/>
            <person name="Roesel C.L."/>
        </authorList>
    </citation>
    <scope>NUCLEOTIDE SEQUENCE</scope>
    <source>
        <strain evidence="12">K2</strain>
    </source>
</reference>
<keyword evidence="8 9" id="KW-0539">Nucleus</keyword>
<evidence type="ECO:0000256" key="8">
    <source>
        <dbReference type="ARBA" id="ARBA00023242"/>
    </source>
</evidence>
<keyword evidence="4" id="KW-0805">Transcription regulation</keyword>
<evidence type="ECO:0000256" key="1">
    <source>
        <dbReference type="ARBA" id="ARBA00004123"/>
    </source>
</evidence>
<evidence type="ECO:0000256" key="10">
    <source>
        <dbReference type="SAM" id="MobiDB-lite"/>
    </source>
</evidence>
<gene>
    <name evidence="12" type="ORF">P5673_019821</name>
</gene>
<feature type="compositionally biased region" description="Polar residues" evidence="10">
    <location>
        <begin position="473"/>
        <end position="501"/>
    </location>
</feature>
<feature type="compositionally biased region" description="Low complexity" evidence="10">
    <location>
        <begin position="502"/>
        <end position="511"/>
    </location>
</feature>
<dbReference type="GO" id="GO:0000785">
    <property type="term" value="C:chromatin"/>
    <property type="evidence" value="ECO:0007669"/>
    <property type="project" value="TreeGrafter"/>
</dbReference>
<dbReference type="GO" id="GO:1990907">
    <property type="term" value="C:beta-catenin-TCF complex"/>
    <property type="evidence" value="ECO:0007669"/>
    <property type="project" value="TreeGrafter"/>
</dbReference>
<dbReference type="AlphaFoldDB" id="A0AAD9QAW3"/>
<dbReference type="CDD" id="cd21996">
    <property type="entry name" value="HMG-box_TCF7-like"/>
    <property type="match status" value="1"/>
</dbReference>
<dbReference type="PANTHER" id="PTHR10373">
    <property type="entry name" value="TRANSCRIPTION FACTOR 7 FAMILY MEMBER"/>
    <property type="match status" value="1"/>
</dbReference>
<dbReference type="GO" id="GO:0000978">
    <property type="term" value="F:RNA polymerase II cis-regulatory region sequence-specific DNA binding"/>
    <property type="evidence" value="ECO:0007669"/>
    <property type="project" value="TreeGrafter"/>
</dbReference>
<dbReference type="Proteomes" id="UP001249851">
    <property type="component" value="Unassembled WGS sequence"/>
</dbReference>
<dbReference type="InterPro" id="IPR027397">
    <property type="entry name" value="Catenin-bd_sf"/>
</dbReference>
<dbReference type="InterPro" id="IPR009071">
    <property type="entry name" value="HMG_box_dom"/>
</dbReference>
<evidence type="ECO:0000313" key="12">
    <source>
        <dbReference type="EMBL" id="KAK2557848.1"/>
    </source>
</evidence>
<comment type="similarity">
    <text evidence="2">Belongs to the TCF/LEF family.</text>
</comment>
<dbReference type="GO" id="GO:0000981">
    <property type="term" value="F:DNA-binding transcription factor activity, RNA polymerase II-specific"/>
    <property type="evidence" value="ECO:0007669"/>
    <property type="project" value="TreeGrafter"/>
</dbReference>
<dbReference type="GO" id="GO:0060070">
    <property type="term" value="P:canonical Wnt signaling pathway"/>
    <property type="evidence" value="ECO:0007669"/>
    <property type="project" value="TreeGrafter"/>
</dbReference>
<keyword evidence="3" id="KW-0879">Wnt signaling pathway</keyword>
<feature type="compositionally biased region" description="Polar residues" evidence="10">
    <location>
        <begin position="1"/>
        <end position="10"/>
    </location>
</feature>
<dbReference type="PROSITE" id="PS50118">
    <property type="entry name" value="HMG_BOX_2"/>
    <property type="match status" value="1"/>
</dbReference>
<dbReference type="InterPro" id="IPR036910">
    <property type="entry name" value="HMG_box_dom_sf"/>
</dbReference>
<sequence>MPQLPTNSTEDLGAVDEMKEYKHEDGEETENGTHLDLVNDIKSDLIKKETENSENPKPSGASSAPIAQLMSFPDRYSKHLNTGVHSGYPRGGPGHTPQEDIKHNLHRGHGPRPAGIFHPAHHHPYATAPPYQYMYPGNKPEGRFHFEPPIWKKCMYGERKEYGFLFFRTVSSTFQTDCNDSQTNAKTINECTRSFGLGSLFGSLSPQCDVRQTYSLQLIWELVNVLFWSWSRTLLDFYGRVIDEIFLKLRQPHSSIIGQPSSQYPPSYPSQVGPTSAGIQRLSHPTLTADPRGPVCCPPPPPNQTVIRTPATCGAGSLLTSQSISAMADHPGMDLAHLKGHIKKPLNAFMLYMKDMRSKVVSECTLKESAAINQILGKRWHALDRQEQAKYYEMARKERALHMQLYPGWSARDNYAQQGKKKKRKRDKSQAEITNPKKCRARYGLDRQHEWCKPCRRKKKCIRFLAGGADQDLSLSPPDNTGSLESENIDTNVDSNSPVMITTTNSTTPTS</sequence>
<keyword evidence="5 9" id="KW-0238">DNA-binding</keyword>
<feature type="region of interest" description="Disordered" evidence="10">
    <location>
        <begin position="1"/>
        <end position="65"/>
    </location>
</feature>
<feature type="compositionally biased region" description="Polar residues" evidence="10">
    <location>
        <begin position="53"/>
        <end position="62"/>
    </location>
</feature>
<evidence type="ECO:0000256" key="7">
    <source>
        <dbReference type="ARBA" id="ARBA00023163"/>
    </source>
</evidence>
<dbReference type="SMART" id="SM01366">
    <property type="entry name" value="c-clamp"/>
    <property type="match status" value="1"/>
</dbReference>
<organism evidence="12 13">
    <name type="scientific">Acropora cervicornis</name>
    <name type="common">Staghorn coral</name>
    <dbReference type="NCBI Taxonomy" id="6130"/>
    <lineage>
        <taxon>Eukaryota</taxon>
        <taxon>Metazoa</taxon>
        <taxon>Cnidaria</taxon>
        <taxon>Anthozoa</taxon>
        <taxon>Hexacorallia</taxon>
        <taxon>Scleractinia</taxon>
        <taxon>Astrocoeniina</taxon>
        <taxon>Acroporidae</taxon>
        <taxon>Acropora</taxon>
    </lineage>
</organism>
<name>A0AAD9QAW3_ACRCE</name>
<keyword evidence="6" id="KW-0010">Activator</keyword>
<evidence type="ECO:0000256" key="3">
    <source>
        <dbReference type="ARBA" id="ARBA00022687"/>
    </source>
</evidence>
<accession>A0AAD9QAW3</accession>
<dbReference type="PANTHER" id="PTHR10373:SF38">
    <property type="entry name" value="PROTEIN PANGOLIN, ISOFORM J"/>
    <property type="match status" value="1"/>
</dbReference>
<proteinExistence type="inferred from homology"/>
<feature type="region of interest" description="Disordered" evidence="10">
    <location>
        <begin position="470"/>
        <end position="511"/>
    </location>
</feature>
<feature type="region of interest" description="Disordered" evidence="10">
    <location>
        <begin position="78"/>
        <end position="110"/>
    </location>
</feature>
<dbReference type="SUPFAM" id="SSF47095">
    <property type="entry name" value="HMG-box"/>
    <property type="match status" value="1"/>
</dbReference>
<dbReference type="FunFam" id="1.10.30.10:FF:000001">
    <property type="entry name" value="transcription factor 7 isoform X2"/>
    <property type="match status" value="1"/>
</dbReference>
<dbReference type="SMART" id="SM00398">
    <property type="entry name" value="HMG"/>
    <property type="match status" value="1"/>
</dbReference>
<keyword evidence="13" id="KW-1185">Reference proteome</keyword>
<comment type="subcellular location">
    <subcellularLocation>
        <location evidence="1">Nucleus</location>
    </subcellularLocation>
</comment>
<feature type="compositionally biased region" description="Basic and acidic residues" evidence="10">
    <location>
        <begin position="16"/>
        <end position="51"/>
    </location>
</feature>
<dbReference type="Pfam" id="PF00505">
    <property type="entry name" value="HMG_box"/>
    <property type="match status" value="1"/>
</dbReference>
<feature type="region of interest" description="Disordered" evidence="10">
    <location>
        <begin position="412"/>
        <end position="435"/>
    </location>
</feature>
<comment type="caution">
    <text evidence="12">The sequence shown here is derived from an EMBL/GenBank/DDBJ whole genome shotgun (WGS) entry which is preliminary data.</text>
</comment>
<reference evidence="12" key="1">
    <citation type="journal article" date="2023" name="G3 (Bethesda)">
        <title>Whole genome assembly and annotation of the endangered Caribbean coral Acropora cervicornis.</title>
        <authorList>
            <person name="Selwyn J.D."/>
            <person name="Vollmer S.V."/>
        </authorList>
    </citation>
    <scope>NUCLEOTIDE SEQUENCE</scope>
    <source>
        <strain evidence="12">K2</strain>
    </source>
</reference>
<feature type="DNA-binding region" description="HMG box" evidence="9">
    <location>
        <begin position="342"/>
        <end position="410"/>
    </location>
</feature>
<dbReference type="Gene3D" id="4.10.900.10">
    <property type="entry name" value="TCF3-CBD (Catenin binding domain)"/>
    <property type="match status" value="1"/>
</dbReference>
<evidence type="ECO:0000313" key="13">
    <source>
        <dbReference type="Proteomes" id="UP001249851"/>
    </source>
</evidence>
<evidence type="ECO:0000256" key="4">
    <source>
        <dbReference type="ARBA" id="ARBA00023015"/>
    </source>
</evidence>
<dbReference type="InterPro" id="IPR024940">
    <property type="entry name" value="TCF/LEF"/>
</dbReference>
<dbReference type="Gene3D" id="1.10.30.10">
    <property type="entry name" value="High mobility group box domain"/>
    <property type="match status" value="1"/>
</dbReference>
<evidence type="ECO:0000256" key="6">
    <source>
        <dbReference type="ARBA" id="ARBA00023159"/>
    </source>
</evidence>
<keyword evidence="7" id="KW-0804">Transcription</keyword>
<protein>
    <submittedName>
        <fullName evidence="12">Protein pangolin</fullName>
    </submittedName>
</protein>
<evidence type="ECO:0000256" key="2">
    <source>
        <dbReference type="ARBA" id="ARBA00006569"/>
    </source>
</evidence>